<comment type="subcellular location">
    <subcellularLocation>
        <location evidence="2">Cytoplasm</location>
    </subcellularLocation>
    <subcellularLocation>
        <location evidence="1">Nucleus</location>
    </subcellularLocation>
</comment>
<dbReference type="PANTHER" id="PTHR14614">
    <property type="entry name" value="HEPATOCELLULAR CARCINOMA-ASSOCIATED ANTIGEN"/>
    <property type="match status" value="1"/>
</dbReference>
<dbReference type="InterPro" id="IPR019410">
    <property type="entry name" value="Methyltransf_16"/>
</dbReference>
<comment type="similarity">
    <text evidence="9">Belongs to the methyltransferase superfamily. METTL18 family.</text>
</comment>
<evidence type="ECO:0000256" key="1">
    <source>
        <dbReference type="ARBA" id="ARBA00004123"/>
    </source>
</evidence>
<evidence type="ECO:0000256" key="2">
    <source>
        <dbReference type="ARBA" id="ARBA00004496"/>
    </source>
</evidence>
<evidence type="ECO:0000256" key="4">
    <source>
        <dbReference type="ARBA" id="ARBA00022490"/>
    </source>
</evidence>
<gene>
    <name evidence="10" type="primary">METTL18</name>
    <name evidence="10" type="ORF">Ciccas_003151</name>
</gene>
<dbReference type="GO" id="GO:0018064">
    <property type="term" value="F:protein-L-histidine N-tele-methyltransferase activity"/>
    <property type="evidence" value="ECO:0007669"/>
    <property type="project" value="UniProtKB-EC"/>
</dbReference>
<keyword evidence="4" id="KW-0963">Cytoplasm</keyword>
<evidence type="ECO:0000256" key="5">
    <source>
        <dbReference type="ARBA" id="ARBA00022603"/>
    </source>
</evidence>
<evidence type="ECO:0000256" key="8">
    <source>
        <dbReference type="ARBA" id="ARBA00023242"/>
    </source>
</evidence>
<evidence type="ECO:0000256" key="3">
    <source>
        <dbReference type="ARBA" id="ARBA00012533"/>
    </source>
</evidence>
<keyword evidence="5 10" id="KW-0489">Methyltransferase</keyword>
<name>A0ABD2QG79_9PLAT</name>
<dbReference type="CDD" id="cd02440">
    <property type="entry name" value="AdoMet_MTases"/>
    <property type="match status" value="1"/>
</dbReference>
<dbReference type="GO" id="GO:0005737">
    <property type="term" value="C:cytoplasm"/>
    <property type="evidence" value="ECO:0007669"/>
    <property type="project" value="UniProtKB-SubCell"/>
</dbReference>
<keyword evidence="11" id="KW-1185">Reference proteome</keyword>
<feature type="non-terminal residue" evidence="10">
    <location>
        <position position="439"/>
    </location>
</feature>
<evidence type="ECO:0000256" key="6">
    <source>
        <dbReference type="ARBA" id="ARBA00022679"/>
    </source>
</evidence>
<dbReference type="Gene3D" id="3.40.50.150">
    <property type="entry name" value="Vaccinia Virus protein VP39"/>
    <property type="match status" value="1"/>
</dbReference>
<keyword evidence="7" id="KW-0949">S-adenosyl-L-methionine</keyword>
<proteinExistence type="inferred from homology"/>
<dbReference type="SUPFAM" id="SSF53335">
    <property type="entry name" value="S-adenosyl-L-methionine-dependent methyltransferases"/>
    <property type="match status" value="1"/>
</dbReference>
<evidence type="ECO:0000256" key="9">
    <source>
        <dbReference type="ARBA" id="ARBA00038126"/>
    </source>
</evidence>
<dbReference type="AlphaFoldDB" id="A0ABD2QG79"/>
<accession>A0ABD2QG79</accession>
<protein>
    <recommendedName>
        <fullName evidence="3">protein-histidine N-methyltransferase</fullName>
        <ecNumber evidence="3">2.1.1.85</ecNumber>
    </recommendedName>
</protein>
<dbReference type="EMBL" id="JBJKFK010000276">
    <property type="protein sequence ID" value="KAL3318202.1"/>
    <property type="molecule type" value="Genomic_DNA"/>
</dbReference>
<reference evidence="10 11" key="1">
    <citation type="submission" date="2024-11" db="EMBL/GenBank/DDBJ databases">
        <title>Adaptive evolution of stress response genes in parasites aligns with host niche diversity.</title>
        <authorList>
            <person name="Hahn C."/>
            <person name="Resl P."/>
        </authorList>
    </citation>
    <scope>NUCLEOTIDE SEQUENCE [LARGE SCALE GENOMIC DNA]</scope>
    <source>
        <strain evidence="10">EGGRZ-B1_66</strain>
        <tissue evidence="10">Body</tissue>
    </source>
</reference>
<sequence length="439" mass="48118">MKAGPDRINMSLSQLIKLDRKKGTKQNKAIGSKVKRVKMVGAGKTRLKNTSTNRAIAILNKAKRTAAIANAAAQEAAKILNATKTRNPVKFRPVQQKIKPTKQKSTPRIKALTTSALRQRRALSAKSFNSPQRGLPNLIKTILGVLVAEAIDSAQKANPLSSTIWPRLVLSYEPKTKPSLPLSVRAQIAVDNGEVLVRLGPVLLHALNRTLTATFNLIEATGETDTNKATNLARFTIENVTQLQHFALDGHINIDFISDSCVEQFLKSQSKQNINQIDEKILCAFSGTEAPNDVIPGVIEGGFTVWTGSKLLTKHLHQLVQHGELIIKGARVLELGCGAGIPAIYCLSQTPKSVYLQEYNRDVLRICTIANVKACKFDSQAAQFVAADWSTLSKEWPTPRFDLVIGSETIYREDLYAPQLQLIKQVLQPTGLAILVLKA</sequence>
<dbReference type="PANTHER" id="PTHR14614:SF39">
    <property type="entry name" value="HISTIDINE PROTEIN METHYLTRANSFERASE 1 HOMOLOG"/>
    <property type="match status" value="1"/>
</dbReference>
<organism evidence="10 11">
    <name type="scientific">Cichlidogyrus casuarinus</name>
    <dbReference type="NCBI Taxonomy" id="1844966"/>
    <lineage>
        <taxon>Eukaryota</taxon>
        <taxon>Metazoa</taxon>
        <taxon>Spiralia</taxon>
        <taxon>Lophotrochozoa</taxon>
        <taxon>Platyhelminthes</taxon>
        <taxon>Monogenea</taxon>
        <taxon>Monopisthocotylea</taxon>
        <taxon>Dactylogyridea</taxon>
        <taxon>Ancyrocephalidae</taxon>
        <taxon>Cichlidogyrus</taxon>
    </lineage>
</organism>
<dbReference type="InterPro" id="IPR029063">
    <property type="entry name" value="SAM-dependent_MTases_sf"/>
</dbReference>
<dbReference type="GO" id="GO:0032259">
    <property type="term" value="P:methylation"/>
    <property type="evidence" value="ECO:0007669"/>
    <property type="project" value="UniProtKB-KW"/>
</dbReference>
<dbReference type="EC" id="2.1.1.85" evidence="3"/>
<keyword evidence="6" id="KW-0808">Transferase</keyword>
<comment type="caution">
    <text evidence="10">The sequence shown here is derived from an EMBL/GenBank/DDBJ whole genome shotgun (WGS) entry which is preliminary data.</text>
</comment>
<dbReference type="Pfam" id="PF10294">
    <property type="entry name" value="Methyltransf_16"/>
    <property type="match status" value="1"/>
</dbReference>
<dbReference type="GO" id="GO:0005634">
    <property type="term" value="C:nucleus"/>
    <property type="evidence" value="ECO:0007669"/>
    <property type="project" value="UniProtKB-SubCell"/>
</dbReference>
<keyword evidence="8" id="KW-0539">Nucleus</keyword>
<evidence type="ECO:0000256" key="7">
    <source>
        <dbReference type="ARBA" id="ARBA00022691"/>
    </source>
</evidence>
<dbReference type="Proteomes" id="UP001626550">
    <property type="component" value="Unassembled WGS sequence"/>
</dbReference>
<evidence type="ECO:0000313" key="11">
    <source>
        <dbReference type="Proteomes" id="UP001626550"/>
    </source>
</evidence>
<evidence type="ECO:0000313" key="10">
    <source>
        <dbReference type="EMBL" id="KAL3318202.1"/>
    </source>
</evidence>